<feature type="compositionally biased region" description="Polar residues" evidence="1">
    <location>
        <begin position="31"/>
        <end position="67"/>
    </location>
</feature>
<comment type="caution">
    <text evidence="2">The sequence shown here is derived from an EMBL/GenBank/DDBJ whole genome shotgun (WGS) entry which is preliminary data.</text>
</comment>
<name>A0A8S9A0B4_SORMA</name>
<sequence>MIQKMSRLLTRLPNRARLLPVVPRRIMATELGTSKSPQNGQKGFVSIGSQTQGDSPSNQAPTESGQKLQKESKGKPDGMKGDSEEARAAGDSQKADSGQK</sequence>
<feature type="region of interest" description="Disordered" evidence="1">
    <location>
        <begin position="1"/>
        <end position="100"/>
    </location>
</feature>
<dbReference type="VEuPathDB" id="FungiDB:SMAC_01832"/>
<evidence type="ECO:0000313" key="2">
    <source>
        <dbReference type="EMBL" id="KAA8636527.1"/>
    </source>
</evidence>
<evidence type="ECO:0000256" key="1">
    <source>
        <dbReference type="SAM" id="MobiDB-lite"/>
    </source>
</evidence>
<accession>A0A8S9A0B4</accession>
<dbReference type="Proteomes" id="UP000433876">
    <property type="component" value="Unassembled WGS sequence"/>
</dbReference>
<feature type="compositionally biased region" description="Basic and acidic residues" evidence="1">
    <location>
        <begin position="68"/>
        <end position="100"/>
    </location>
</feature>
<protein>
    <submittedName>
        <fullName evidence="2">Uncharacterized protein</fullName>
    </submittedName>
</protein>
<gene>
    <name evidence="2" type="ORF">SMACR_01832</name>
</gene>
<proteinExistence type="predicted"/>
<dbReference type="EMBL" id="NMPR01000003">
    <property type="protein sequence ID" value="KAA8636527.1"/>
    <property type="molecule type" value="Genomic_DNA"/>
</dbReference>
<organism evidence="2 3">
    <name type="scientific">Sordaria macrospora</name>
    <dbReference type="NCBI Taxonomy" id="5147"/>
    <lineage>
        <taxon>Eukaryota</taxon>
        <taxon>Fungi</taxon>
        <taxon>Dikarya</taxon>
        <taxon>Ascomycota</taxon>
        <taxon>Pezizomycotina</taxon>
        <taxon>Sordariomycetes</taxon>
        <taxon>Sordariomycetidae</taxon>
        <taxon>Sordariales</taxon>
        <taxon>Sordariaceae</taxon>
        <taxon>Sordaria</taxon>
    </lineage>
</organism>
<dbReference type="AlphaFoldDB" id="A0A8S9A0B4"/>
<reference evidence="2 3" key="1">
    <citation type="submission" date="2017-07" db="EMBL/GenBank/DDBJ databases">
        <title>Genome sequence of the Sordaria macrospora wild type strain R19027.</title>
        <authorList>
            <person name="Nowrousian M."/>
            <person name="Teichert I."/>
            <person name="Kueck U."/>
        </authorList>
    </citation>
    <scope>NUCLEOTIDE SEQUENCE [LARGE SCALE GENOMIC DNA]</scope>
    <source>
        <strain evidence="2 3">R19027</strain>
        <tissue evidence="2">Mycelium</tissue>
    </source>
</reference>
<evidence type="ECO:0000313" key="3">
    <source>
        <dbReference type="Proteomes" id="UP000433876"/>
    </source>
</evidence>